<dbReference type="RefSeq" id="WP_247975533.1">
    <property type="nucleotide sequence ID" value="NZ_CP095848.1"/>
</dbReference>
<organism evidence="1 2">
    <name type="scientific">Hymenobacter sublimis</name>
    <dbReference type="NCBI Taxonomy" id="2933777"/>
    <lineage>
        <taxon>Bacteria</taxon>
        <taxon>Pseudomonadati</taxon>
        <taxon>Bacteroidota</taxon>
        <taxon>Cytophagia</taxon>
        <taxon>Cytophagales</taxon>
        <taxon>Hymenobacteraceae</taxon>
        <taxon>Hymenobacter</taxon>
    </lineage>
</organism>
<evidence type="ECO:0000313" key="1">
    <source>
        <dbReference type="EMBL" id="UPL49293.1"/>
    </source>
</evidence>
<dbReference type="EMBL" id="CP095848">
    <property type="protein sequence ID" value="UPL49293.1"/>
    <property type="molecule type" value="Genomic_DNA"/>
</dbReference>
<accession>A0ABY4JBH1</accession>
<sequence length="230" mass="25084">MKLTSSPFHPETGELLPVYRDAYLRGDLSSENIAAVDKYLKRNHQLADNTLVRFHEMKQDGEQVRPVGWVQRQFDLIRTEPQRFRRRAATLVAGAGLLAGVSMAATNLPATGTTPTEAALSEAAVAEASSIASMRMVTVHGRILDENGRPLVGATVLDKATGRGTGTDAQGNYALRLPASQATKLQYGYGGYADEELSLRGSYTQNVTLVPREPEMAAAAPAKRHRWLFF</sequence>
<dbReference type="SUPFAM" id="SSF49464">
    <property type="entry name" value="Carboxypeptidase regulatory domain-like"/>
    <property type="match status" value="1"/>
</dbReference>
<proteinExistence type="predicted"/>
<dbReference type="Pfam" id="PF13715">
    <property type="entry name" value="CarbopepD_reg_2"/>
    <property type="match status" value="1"/>
</dbReference>
<evidence type="ECO:0000313" key="2">
    <source>
        <dbReference type="Proteomes" id="UP000829647"/>
    </source>
</evidence>
<dbReference type="Gene3D" id="2.60.40.1120">
    <property type="entry name" value="Carboxypeptidase-like, regulatory domain"/>
    <property type="match status" value="1"/>
</dbReference>
<name>A0ABY4JBH1_9BACT</name>
<reference evidence="1 2" key="1">
    <citation type="submission" date="2022-04" db="EMBL/GenBank/DDBJ databases">
        <title>Hymenobacter sp. isolated from the air.</title>
        <authorList>
            <person name="Won M."/>
            <person name="Lee C.-M."/>
            <person name="Woen H.-Y."/>
            <person name="Kwon S.-W."/>
        </authorList>
    </citation>
    <scope>NUCLEOTIDE SEQUENCE [LARGE SCALE GENOMIC DNA]</scope>
    <source>
        <strain evidence="2">5516 S-25</strain>
    </source>
</reference>
<dbReference type="InterPro" id="IPR008969">
    <property type="entry name" value="CarboxyPept-like_regulatory"/>
</dbReference>
<protein>
    <submittedName>
        <fullName evidence="1">Carboxypeptidase-like regulatory domain-containing protein</fullName>
    </submittedName>
</protein>
<gene>
    <name evidence="1" type="ORF">MWH26_19205</name>
</gene>
<dbReference type="Proteomes" id="UP000829647">
    <property type="component" value="Chromosome"/>
</dbReference>
<keyword evidence="2" id="KW-1185">Reference proteome</keyword>